<keyword evidence="1" id="KW-0812">Transmembrane</keyword>
<sequence length="144" mass="15545">MQIKTRSTLPTGAFFLQVTVLLDLVILVCVLTVMTSRVGMEYGYEVKAPASGFLMNIVGDVEFISVTAGEQPSFYLGNRLIEGGLSGVAAELDRIARSHGADGSDRMSIALRLDSSVSHGLREQLENMVLSRGMKCYIATEPAD</sequence>
<gene>
    <name evidence="2" type="ORF">Abiwalacus_05420</name>
</gene>
<keyword evidence="3" id="KW-1185">Reference proteome</keyword>
<keyword evidence="1" id="KW-1133">Transmembrane helix</keyword>
<name>A0ABN6QGY5_9BACT</name>
<reference evidence="2" key="1">
    <citation type="submission" date="2022-06" db="EMBL/GenBank/DDBJ databases">
        <title>Akkermansia biwalacus sp. nov., an anaerobic mucin-degrading bacterium isolated from human intestine.</title>
        <authorList>
            <person name="Kobayashi Y."/>
            <person name="Inoue S."/>
            <person name="Kawahara T."/>
            <person name="Kohda N."/>
        </authorList>
    </citation>
    <scope>NUCLEOTIDE SEQUENCE</scope>
    <source>
        <strain evidence="2">WON2089</strain>
    </source>
</reference>
<protein>
    <recommendedName>
        <fullName evidence="4">Biopolymer transporter ExbD</fullName>
    </recommendedName>
</protein>
<evidence type="ECO:0000313" key="2">
    <source>
        <dbReference type="EMBL" id="BDL42968.1"/>
    </source>
</evidence>
<accession>A0ABN6QGY5</accession>
<organism evidence="2 3">
    <name type="scientific">Akkermansia biwaensis</name>
    <dbReference type="NCBI Taxonomy" id="2946555"/>
    <lineage>
        <taxon>Bacteria</taxon>
        <taxon>Pseudomonadati</taxon>
        <taxon>Verrucomicrobiota</taxon>
        <taxon>Verrucomicrobiia</taxon>
        <taxon>Verrucomicrobiales</taxon>
        <taxon>Akkermansiaceae</taxon>
        <taxon>Akkermansia</taxon>
    </lineage>
</organism>
<evidence type="ECO:0000313" key="3">
    <source>
        <dbReference type="Proteomes" id="UP001062263"/>
    </source>
</evidence>
<dbReference type="EMBL" id="AP025943">
    <property type="protein sequence ID" value="BDL42968.1"/>
    <property type="molecule type" value="Genomic_DNA"/>
</dbReference>
<feature type="transmembrane region" description="Helical" evidence="1">
    <location>
        <begin position="12"/>
        <end position="34"/>
    </location>
</feature>
<proteinExistence type="predicted"/>
<keyword evidence="1" id="KW-0472">Membrane</keyword>
<evidence type="ECO:0008006" key="4">
    <source>
        <dbReference type="Google" id="ProtNLM"/>
    </source>
</evidence>
<dbReference type="Proteomes" id="UP001062263">
    <property type="component" value="Chromosome"/>
</dbReference>
<dbReference type="RefSeq" id="WP_215437018.1">
    <property type="nucleotide sequence ID" value="NZ_AP025943.1"/>
</dbReference>
<evidence type="ECO:0000256" key="1">
    <source>
        <dbReference type="SAM" id="Phobius"/>
    </source>
</evidence>